<evidence type="ECO:0008006" key="3">
    <source>
        <dbReference type="Google" id="ProtNLM"/>
    </source>
</evidence>
<dbReference type="EMBL" id="JADBEE010000001">
    <property type="protein sequence ID" value="MBE1513429.1"/>
    <property type="molecule type" value="Genomic_DNA"/>
</dbReference>
<gene>
    <name evidence="1" type="ORF">H4W26_000184</name>
</gene>
<proteinExistence type="predicted"/>
<evidence type="ECO:0000313" key="2">
    <source>
        <dbReference type="Proteomes" id="UP000636579"/>
    </source>
</evidence>
<evidence type="ECO:0000313" key="1">
    <source>
        <dbReference type="EMBL" id="MBE1513429.1"/>
    </source>
</evidence>
<dbReference type="Proteomes" id="UP000636579">
    <property type="component" value="Unassembled WGS sequence"/>
</dbReference>
<keyword evidence="2" id="KW-1185">Reference proteome</keyword>
<organism evidence="1 2">
    <name type="scientific">Nesterenkonia halotolerans</name>
    <dbReference type="NCBI Taxonomy" id="225325"/>
    <lineage>
        <taxon>Bacteria</taxon>
        <taxon>Bacillati</taxon>
        <taxon>Actinomycetota</taxon>
        <taxon>Actinomycetes</taxon>
        <taxon>Micrococcales</taxon>
        <taxon>Micrococcaceae</taxon>
        <taxon>Nesterenkonia</taxon>
    </lineage>
</organism>
<accession>A0ABR9J387</accession>
<reference evidence="1 2" key="1">
    <citation type="submission" date="2020-10" db="EMBL/GenBank/DDBJ databases">
        <title>Sequencing the genomes of 1000 actinobacteria strains.</title>
        <authorList>
            <person name="Klenk H.-P."/>
        </authorList>
    </citation>
    <scope>NUCLEOTIDE SEQUENCE [LARGE SCALE GENOMIC DNA]</scope>
    <source>
        <strain evidence="1 2">DSM 15474</strain>
    </source>
</reference>
<comment type="caution">
    <text evidence="1">The sequence shown here is derived from an EMBL/GenBank/DDBJ whole genome shotgun (WGS) entry which is preliminary data.</text>
</comment>
<name>A0ABR9J387_9MICC</name>
<sequence length="586" mass="64844">MRPKTLTTDTGAMRVKVYEERSGRSRIFAFDQFPIASDIVLAMAEGFALSTGPGGTRRTLPSAVSLHSNLRRYAKYLSGHVAPPRALTSLRPSHLREIRLRSDKKGVDLIHSLRLVLRTNPDLPPEYRELLMAPIAQVHTPQKIAAYSSSEFRAIRRALRTTVRSTIERIRRVESELQSARSARASASTLSTRQIVLLAIADTGCIPRNARGESKYPNGASIARELMPSPLETASAALLLQSLTGQNIGTLLALTVNYQRADDQVSEDPLVLTRSYKPRRGRYLADMDVAFDSSDVWQDAPAQGRDALGQPAGVFQVVLEMCARTRSLAATDRLFCYFTHWRRATTEGGTGCRPLATLSQGGQISWTHLGESRKGVNSQRIRRSFISLRQRPVDHTVETMADTYLVREPTDLAESQTVVSAALADEVERIRTTSAVQLMTPQQVRLAGTDPEAVARELQIHVDTLRDLLSGQLDTVATACVSNSNSPYSPPGTACTASFLLCLGCPNSIAEPRHVPVLQTLERRLEARREEETLDTWRQRYGLAYEQTTDILRMLSPASSEPDSSNTTDDRAKIIDQLLDGKLELR</sequence>
<protein>
    <recommendedName>
        <fullName evidence="3">Core-binding (CB) domain-containing protein</fullName>
    </recommendedName>
</protein>